<name>A0A8J3APZ8_9BACI</name>
<reference evidence="2" key="1">
    <citation type="journal article" date="2019" name="Int. J. Syst. Evol. Microbiol.">
        <title>The Global Catalogue of Microorganisms (GCM) 10K type strain sequencing project: providing services to taxonomists for standard genome sequencing and annotation.</title>
        <authorList>
            <consortium name="The Broad Institute Genomics Platform"/>
            <consortium name="The Broad Institute Genome Sequencing Center for Infectious Disease"/>
            <person name="Wu L."/>
            <person name="Ma J."/>
        </authorList>
    </citation>
    <scope>NUCLEOTIDE SEQUENCE [LARGE SCALE GENOMIC DNA]</scope>
    <source>
        <strain evidence="2">CGMCC 1.14993</strain>
    </source>
</reference>
<comment type="caution">
    <text evidence="1">The sequence shown here is derived from an EMBL/GenBank/DDBJ whole genome shotgun (WGS) entry which is preliminary data.</text>
</comment>
<dbReference type="AlphaFoldDB" id="A0A8J3APZ8"/>
<dbReference type="EMBL" id="BMHB01000001">
    <property type="protein sequence ID" value="GGI14777.1"/>
    <property type="molecule type" value="Genomic_DNA"/>
</dbReference>
<keyword evidence="2" id="KW-1185">Reference proteome</keyword>
<dbReference type="OrthoDB" id="1739831at2"/>
<organism evidence="1 2">
    <name type="scientific">Gottfriedia solisilvae</name>
    <dbReference type="NCBI Taxonomy" id="1516104"/>
    <lineage>
        <taxon>Bacteria</taxon>
        <taxon>Bacillati</taxon>
        <taxon>Bacillota</taxon>
        <taxon>Bacilli</taxon>
        <taxon>Bacillales</taxon>
        <taxon>Bacillaceae</taxon>
        <taxon>Gottfriedia</taxon>
    </lineage>
</organism>
<sequence>MNNPINCERCFSLTVQNGKSKLCQKCQKIDNAWLEIVLDYLRKRENRTATIVQVLNATLVNEEWIYDWVRQGKILQRHFPNIGLPCPKCGENLTDGVSLCPSCSGSFVKGLEEVKEIEGLQGDKHTATYFKRNE</sequence>
<evidence type="ECO:0000313" key="1">
    <source>
        <dbReference type="EMBL" id="GGI14777.1"/>
    </source>
</evidence>
<proteinExistence type="predicted"/>
<gene>
    <name evidence="1" type="ORF">GCM10007380_24650</name>
</gene>
<evidence type="ECO:0000313" key="2">
    <source>
        <dbReference type="Proteomes" id="UP000626244"/>
    </source>
</evidence>
<dbReference type="Proteomes" id="UP000626244">
    <property type="component" value="Unassembled WGS sequence"/>
</dbReference>
<protein>
    <submittedName>
        <fullName evidence="1">Uncharacterized protein</fullName>
    </submittedName>
</protein>
<accession>A0A8J3APZ8</accession>
<dbReference type="RefSeq" id="WP_088000067.1">
    <property type="nucleotide sequence ID" value="NZ_BMHB01000001.1"/>
</dbReference>